<dbReference type="PANTHER" id="PTHR42788">
    <property type="entry name" value="TAURINE IMPORT ATP-BINDING PROTEIN-RELATED"/>
    <property type="match status" value="1"/>
</dbReference>
<evidence type="ECO:0000256" key="3">
    <source>
        <dbReference type="ARBA" id="ARBA00022448"/>
    </source>
</evidence>
<protein>
    <submittedName>
        <fullName evidence="10">Nitrate import ATP-binding protein NrtD</fullName>
    </submittedName>
</protein>
<evidence type="ECO:0000256" key="1">
    <source>
        <dbReference type="ARBA" id="ARBA00004202"/>
    </source>
</evidence>
<dbReference type="PANTHER" id="PTHR42788:SF7">
    <property type="entry name" value="NITRATE ABC TRANSPORTER ATP-BINDING PROTEIN"/>
    <property type="match status" value="1"/>
</dbReference>
<dbReference type="CDD" id="cd03293">
    <property type="entry name" value="ABC_NrtD_SsuB_transporters"/>
    <property type="match status" value="1"/>
</dbReference>
<dbReference type="PROSITE" id="PS00211">
    <property type="entry name" value="ABC_TRANSPORTER_1"/>
    <property type="match status" value="1"/>
</dbReference>
<dbReference type="InterPro" id="IPR003593">
    <property type="entry name" value="AAA+_ATPase"/>
</dbReference>
<dbReference type="PROSITE" id="PS50893">
    <property type="entry name" value="ABC_TRANSPORTER_2"/>
    <property type="match status" value="1"/>
</dbReference>
<sequence>MKKFVRIESVGQTFSTRKGAFVALRDIDLTVEQGEFITLIGHSGCGKSTLLNLIAGLTRPTSGVLLCAEREISGPGPDRAVVFQNHSLLPWLTCFQNVYLAVERVFGGKEKRPQLAERTRAALELVGLLSAQNKLPREISGGMKQRVGIARALAIEPGVLLMDEPFGALDALTRAHLQDELLKIVAKTRTTTIMVTHDVDEAVLLSDRIVMLTNGPAATIGEILPVPLPRPRDRVRLTNDATYLACRASVVDFLHRRHGNPERSQAAAQANAVLSAEPEAMDGSRAEAATRAAA</sequence>
<evidence type="ECO:0000256" key="4">
    <source>
        <dbReference type="ARBA" id="ARBA00022475"/>
    </source>
</evidence>
<dbReference type="InterPro" id="IPR017871">
    <property type="entry name" value="ABC_transporter-like_CS"/>
</dbReference>
<dbReference type="InterPro" id="IPR027417">
    <property type="entry name" value="P-loop_NTPase"/>
</dbReference>
<comment type="subcellular location">
    <subcellularLocation>
        <location evidence="1">Cell membrane</location>
        <topology evidence="1">Peripheral membrane protein</topology>
    </subcellularLocation>
</comment>
<reference evidence="10 11" key="1">
    <citation type="submission" date="2020-04" db="EMBL/GenBank/DDBJ databases">
        <authorList>
            <person name="De Canck E."/>
        </authorList>
    </citation>
    <scope>NUCLEOTIDE SEQUENCE [LARGE SCALE GENOMIC DNA]</scope>
    <source>
        <strain evidence="10 11">LMG 3431</strain>
    </source>
</reference>
<keyword evidence="6 10" id="KW-0067">ATP-binding</keyword>
<dbReference type="Gene3D" id="3.40.50.300">
    <property type="entry name" value="P-loop containing nucleotide triphosphate hydrolases"/>
    <property type="match status" value="1"/>
</dbReference>
<keyword evidence="7" id="KW-0472">Membrane</keyword>
<feature type="region of interest" description="Disordered" evidence="8">
    <location>
        <begin position="271"/>
        <end position="294"/>
    </location>
</feature>
<evidence type="ECO:0000256" key="5">
    <source>
        <dbReference type="ARBA" id="ARBA00022741"/>
    </source>
</evidence>
<dbReference type="GO" id="GO:0015112">
    <property type="term" value="F:nitrate transmembrane transporter activity"/>
    <property type="evidence" value="ECO:0007669"/>
    <property type="project" value="InterPro"/>
</dbReference>
<dbReference type="InterPro" id="IPR003439">
    <property type="entry name" value="ABC_transporter-like_ATP-bd"/>
</dbReference>
<evidence type="ECO:0000313" key="11">
    <source>
        <dbReference type="Proteomes" id="UP000494108"/>
    </source>
</evidence>
<dbReference type="EMBL" id="CADIJX010000008">
    <property type="protein sequence ID" value="CAB3695902.1"/>
    <property type="molecule type" value="Genomic_DNA"/>
</dbReference>
<comment type="similarity">
    <text evidence="2">Belongs to the ABC transporter superfamily.</text>
</comment>
<feature type="domain" description="ABC transporter" evidence="9">
    <location>
        <begin position="5"/>
        <end position="239"/>
    </location>
</feature>
<proteinExistence type="inferred from homology"/>
<keyword evidence="5" id="KW-0547">Nucleotide-binding</keyword>
<name>A0A6S6ZUS2_9BURK</name>
<dbReference type="Proteomes" id="UP000494108">
    <property type="component" value="Unassembled WGS sequence"/>
</dbReference>
<gene>
    <name evidence="10" type="primary">nrtD_4</name>
    <name evidence="10" type="ORF">LMG3431_05133</name>
</gene>
<keyword evidence="3" id="KW-0813">Transport</keyword>
<dbReference type="InterPro" id="IPR050166">
    <property type="entry name" value="ABC_transporter_ATP-bind"/>
</dbReference>
<dbReference type="SMART" id="SM00382">
    <property type="entry name" value="AAA"/>
    <property type="match status" value="1"/>
</dbReference>
<dbReference type="GO" id="GO:0005524">
    <property type="term" value="F:ATP binding"/>
    <property type="evidence" value="ECO:0007669"/>
    <property type="project" value="UniProtKB-KW"/>
</dbReference>
<evidence type="ECO:0000256" key="7">
    <source>
        <dbReference type="ARBA" id="ARBA00023136"/>
    </source>
</evidence>
<accession>A0A6S6ZUS2</accession>
<dbReference type="AlphaFoldDB" id="A0A6S6ZUS2"/>
<evidence type="ECO:0000256" key="6">
    <source>
        <dbReference type="ARBA" id="ARBA00022840"/>
    </source>
</evidence>
<organism evidence="10 11">
    <name type="scientific">Achromobacter pestifer</name>
    <dbReference type="NCBI Taxonomy" id="1353889"/>
    <lineage>
        <taxon>Bacteria</taxon>
        <taxon>Pseudomonadati</taxon>
        <taxon>Pseudomonadota</taxon>
        <taxon>Betaproteobacteria</taxon>
        <taxon>Burkholderiales</taxon>
        <taxon>Alcaligenaceae</taxon>
        <taxon>Achromobacter</taxon>
    </lineage>
</organism>
<evidence type="ECO:0000256" key="8">
    <source>
        <dbReference type="SAM" id="MobiDB-lite"/>
    </source>
</evidence>
<keyword evidence="11" id="KW-1185">Reference proteome</keyword>
<dbReference type="Pfam" id="PF00005">
    <property type="entry name" value="ABC_tran"/>
    <property type="match status" value="1"/>
</dbReference>
<evidence type="ECO:0000313" key="10">
    <source>
        <dbReference type="EMBL" id="CAB3695902.1"/>
    </source>
</evidence>
<keyword evidence="4" id="KW-1003">Cell membrane</keyword>
<dbReference type="GO" id="GO:0005886">
    <property type="term" value="C:plasma membrane"/>
    <property type="evidence" value="ECO:0007669"/>
    <property type="project" value="UniProtKB-SubCell"/>
</dbReference>
<evidence type="ECO:0000256" key="2">
    <source>
        <dbReference type="ARBA" id="ARBA00005417"/>
    </source>
</evidence>
<evidence type="ECO:0000259" key="9">
    <source>
        <dbReference type="PROSITE" id="PS50893"/>
    </source>
</evidence>
<dbReference type="GO" id="GO:0016887">
    <property type="term" value="F:ATP hydrolysis activity"/>
    <property type="evidence" value="ECO:0007669"/>
    <property type="project" value="InterPro"/>
</dbReference>
<dbReference type="SUPFAM" id="SSF52540">
    <property type="entry name" value="P-loop containing nucleoside triphosphate hydrolases"/>
    <property type="match status" value="1"/>
</dbReference>
<dbReference type="NCBIfam" id="TIGR01184">
    <property type="entry name" value="ntrCD"/>
    <property type="match status" value="1"/>
</dbReference>
<dbReference type="RefSeq" id="WP_175177398.1">
    <property type="nucleotide sequence ID" value="NZ_CADIJX010000008.1"/>
</dbReference>
<dbReference type="InterPro" id="IPR005890">
    <property type="entry name" value="NO3_transporter_ATP-bd-like"/>
</dbReference>